<dbReference type="PANTHER" id="PTHR47356:SF2">
    <property type="entry name" value="FAD-BINDING DOMAIN-CONTAINING PROTEIN-RELATED"/>
    <property type="match status" value="1"/>
</dbReference>
<reference evidence="1" key="1">
    <citation type="journal article" date="2020" name="Stud. Mycol.">
        <title>101 Dothideomycetes genomes: a test case for predicting lifestyles and emergence of pathogens.</title>
        <authorList>
            <person name="Haridas S."/>
            <person name="Albert R."/>
            <person name="Binder M."/>
            <person name="Bloem J."/>
            <person name="Labutti K."/>
            <person name="Salamov A."/>
            <person name="Andreopoulos B."/>
            <person name="Baker S."/>
            <person name="Barry K."/>
            <person name="Bills G."/>
            <person name="Bluhm B."/>
            <person name="Cannon C."/>
            <person name="Castanera R."/>
            <person name="Culley D."/>
            <person name="Daum C."/>
            <person name="Ezra D."/>
            <person name="Gonzalez J."/>
            <person name="Henrissat B."/>
            <person name="Kuo A."/>
            <person name="Liang C."/>
            <person name="Lipzen A."/>
            <person name="Lutzoni F."/>
            <person name="Magnuson J."/>
            <person name="Mondo S."/>
            <person name="Nolan M."/>
            <person name="Ohm R."/>
            <person name="Pangilinan J."/>
            <person name="Park H.-J."/>
            <person name="Ramirez L."/>
            <person name="Alfaro M."/>
            <person name="Sun H."/>
            <person name="Tritt A."/>
            <person name="Yoshinaga Y."/>
            <person name="Zwiers L.-H."/>
            <person name="Turgeon B."/>
            <person name="Goodwin S."/>
            <person name="Spatafora J."/>
            <person name="Crous P."/>
            <person name="Grigoriev I."/>
        </authorList>
    </citation>
    <scope>NUCLEOTIDE SEQUENCE</scope>
    <source>
        <strain evidence="1">CBS 109.77</strain>
    </source>
</reference>
<name>A0A6A6XCH7_9PLEO</name>
<dbReference type="Gene3D" id="3.50.50.60">
    <property type="entry name" value="FAD/NAD(P)-binding domain"/>
    <property type="match status" value="1"/>
</dbReference>
<organism evidence="1 2">
    <name type="scientific">Melanomma pulvis-pyrius CBS 109.77</name>
    <dbReference type="NCBI Taxonomy" id="1314802"/>
    <lineage>
        <taxon>Eukaryota</taxon>
        <taxon>Fungi</taxon>
        <taxon>Dikarya</taxon>
        <taxon>Ascomycota</taxon>
        <taxon>Pezizomycotina</taxon>
        <taxon>Dothideomycetes</taxon>
        <taxon>Pleosporomycetidae</taxon>
        <taxon>Pleosporales</taxon>
        <taxon>Melanommataceae</taxon>
        <taxon>Melanomma</taxon>
    </lineage>
</organism>
<dbReference type="EMBL" id="MU001917">
    <property type="protein sequence ID" value="KAF2793723.1"/>
    <property type="molecule type" value="Genomic_DNA"/>
</dbReference>
<keyword evidence="2" id="KW-1185">Reference proteome</keyword>
<dbReference type="OrthoDB" id="2431938at2759"/>
<gene>
    <name evidence="1" type="ORF">K505DRAFT_337579</name>
</gene>
<evidence type="ECO:0000313" key="2">
    <source>
        <dbReference type="Proteomes" id="UP000799757"/>
    </source>
</evidence>
<proteinExistence type="predicted"/>
<sequence length="431" mass="48181">MAIEQEFTVIIVGGGIKYRVGYLLLERRHNLDGLEGAAVSIAPNGARILDQLGVLTSLQKHTQICHYICERDEDGGMVSPKSDSMQLWGEARWMSKEIFSNLCSNISSSGYPVEFCERQRLQMELLDNLEDKNKITVSCQDGSAYNGDIVAGADGVSSITRSEIWRHMVSNDPSLPDDERNGTTISFRCLFGLSVSAPGLEYGDLDLGYAEGRSSFLMTGPGNKTAYCFYEKLENPHRCVLDPVPYYDQCEAQEFAQSAAALANNIHLLVHGRGGRQPTEDEIQKSLRMYQDKRKQRIIKITNASSELGHVQLRGVPSRSFLPISSIDTINDAGANDMSEYVIGAECLEYLRFQRYQCRAACRSTQNKIFAYTISERLLKAWKSDCLIPASNDRDRDSYSQPLVFLTDYGIILAVWSLESTRRSNISTPAQ</sequence>
<dbReference type="GO" id="GO:0004497">
    <property type="term" value="F:monooxygenase activity"/>
    <property type="evidence" value="ECO:0007669"/>
    <property type="project" value="InterPro"/>
</dbReference>
<dbReference type="InterPro" id="IPR036188">
    <property type="entry name" value="FAD/NAD-bd_sf"/>
</dbReference>
<evidence type="ECO:0008006" key="3">
    <source>
        <dbReference type="Google" id="ProtNLM"/>
    </source>
</evidence>
<accession>A0A6A6XCH7</accession>
<dbReference type="Proteomes" id="UP000799757">
    <property type="component" value="Unassembled WGS sequence"/>
</dbReference>
<dbReference type="PANTHER" id="PTHR47356">
    <property type="entry name" value="FAD-DEPENDENT MONOOXYGENASE ASQG-RELATED"/>
    <property type="match status" value="1"/>
</dbReference>
<dbReference type="SUPFAM" id="SSF51905">
    <property type="entry name" value="FAD/NAD(P)-binding domain"/>
    <property type="match status" value="1"/>
</dbReference>
<dbReference type="InterPro" id="IPR050562">
    <property type="entry name" value="FAD_mOase_fung"/>
</dbReference>
<protein>
    <recommendedName>
        <fullName evidence="3">FAD/NAD(P)-binding domain-containing protein</fullName>
    </recommendedName>
</protein>
<evidence type="ECO:0000313" key="1">
    <source>
        <dbReference type="EMBL" id="KAF2793723.1"/>
    </source>
</evidence>
<dbReference type="AlphaFoldDB" id="A0A6A6XCH7"/>